<feature type="coiled-coil region" evidence="1">
    <location>
        <begin position="346"/>
        <end position="381"/>
    </location>
</feature>
<dbReference type="InterPro" id="IPR007321">
    <property type="entry name" value="Transposase_28"/>
</dbReference>
<keyword evidence="7" id="KW-1185">Reference proteome</keyword>
<feature type="transmembrane region" description="Helical" evidence="3">
    <location>
        <begin position="34"/>
        <end position="53"/>
    </location>
</feature>
<dbReference type="Proteomes" id="UP000008810">
    <property type="component" value="Chromosome 4"/>
</dbReference>
<dbReference type="PANTHER" id="PTHR33026">
    <property type="entry name" value="OS06G0360600 PROTEIN"/>
    <property type="match status" value="1"/>
</dbReference>
<protein>
    <recommendedName>
        <fullName evidence="4">Transposase (putative) gypsy type domain-containing protein</fullName>
    </recommendedName>
</protein>
<dbReference type="AlphaFoldDB" id="A0A0Q3PH20"/>
<dbReference type="EMBL" id="CM000883">
    <property type="protein sequence ID" value="KQJ88609.1"/>
    <property type="molecule type" value="Genomic_DNA"/>
</dbReference>
<dbReference type="PANTHER" id="PTHR33026:SF7">
    <property type="entry name" value="OS03G0100275 PROTEIN"/>
    <property type="match status" value="1"/>
</dbReference>
<evidence type="ECO:0000313" key="7">
    <source>
        <dbReference type="Proteomes" id="UP000008810"/>
    </source>
</evidence>
<name>A0A0Q3PH20_BRADI</name>
<feature type="domain" description="Transposase (putative) gypsy type" evidence="4">
    <location>
        <begin position="29"/>
        <end position="95"/>
    </location>
</feature>
<reference evidence="5 6" key="1">
    <citation type="journal article" date="2010" name="Nature">
        <title>Genome sequencing and analysis of the model grass Brachypodium distachyon.</title>
        <authorList>
            <consortium name="International Brachypodium Initiative"/>
        </authorList>
    </citation>
    <scope>NUCLEOTIDE SEQUENCE [LARGE SCALE GENOMIC DNA]</scope>
    <source>
        <strain evidence="5 6">Bd21</strain>
    </source>
</reference>
<gene>
    <name evidence="5" type="ORF">BRADI_4g19796v3</name>
</gene>
<feature type="compositionally biased region" description="Polar residues" evidence="2">
    <location>
        <begin position="286"/>
        <end position="310"/>
    </location>
</feature>
<dbReference type="EnsemblPlants" id="KQJ88609">
    <property type="protein sequence ID" value="KQJ88609"/>
    <property type="gene ID" value="BRADI_4g19796v3"/>
</dbReference>
<keyword evidence="3" id="KW-1133">Transmembrane helix</keyword>
<dbReference type="Pfam" id="PF04195">
    <property type="entry name" value="Transposase_28"/>
    <property type="match status" value="1"/>
</dbReference>
<sequence>MKECCWGGPDGVRFPAKEEYPRPLLGERIVFLDYVLRGLSFPLAFFRAMLLVYGLQLHDLPPNSYLHVACFITLCECFLGVSPHWGLWQRIFMIKGKKEDAVGSVNFQVQPDAKYFSLQQRESVQGWRSKWFYVHSDTPGADPSLSAFSIKKKVKKMATPLMAKIHSLMGQGLTGIHLIALFLRMRIQPLQARVHLMWSFEGLGDPTRVNAEELSLSELESRVRRLTTLIDATPGKIDSPVVPYGPDRPREELCGLGDQPTTQAIEPTGSDTKTSGPSIIVETFEPQASMSEAPSSVSGERQPQRLSRSSTHLEKHGAEAAPSTSASHVTLESFLSNLLCQANSLKDATELQSKSLEKKLADLARESTKKLEAEKRLAQEASGALLAKEAEKEKTRAVRLQRVIGSLAGLLSLSGLLPSSESSLDRVIDAAASVCSGAATGV</sequence>
<evidence type="ECO:0000256" key="2">
    <source>
        <dbReference type="SAM" id="MobiDB-lite"/>
    </source>
</evidence>
<feature type="transmembrane region" description="Helical" evidence="3">
    <location>
        <begin position="161"/>
        <end position="183"/>
    </location>
</feature>
<evidence type="ECO:0000256" key="3">
    <source>
        <dbReference type="SAM" id="Phobius"/>
    </source>
</evidence>
<reference evidence="5" key="2">
    <citation type="submission" date="2017-06" db="EMBL/GenBank/DDBJ databases">
        <title>WGS assembly of Brachypodium distachyon.</title>
        <authorList>
            <consortium name="The International Brachypodium Initiative"/>
            <person name="Lucas S."/>
            <person name="Harmon-Smith M."/>
            <person name="Lail K."/>
            <person name="Tice H."/>
            <person name="Grimwood J."/>
            <person name="Bruce D."/>
            <person name="Barry K."/>
            <person name="Shu S."/>
            <person name="Lindquist E."/>
            <person name="Wang M."/>
            <person name="Pitluck S."/>
            <person name="Vogel J.P."/>
            <person name="Garvin D.F."/>
            <person name="Mockler T.C."/>
            <person name="Schmutz J."/>
            <person name="Rokhsar D."/>
            <person name="Bevan M.W."/>
        </authorList>
    </citation>
    <scope>NUCLEOTIDE SEQUENCE</scope>
    <source>
        <strain evidence="5">Bd21</strain>
    </source>
</reference>
<feature type="region of interest" description="Disordered" evidence="2">
    <location>
        <begin position="255"/>
        <end position="326"/>
    </location>
</feature>
<dbReference type="Gramene" id="KQJ88609">
    <property type="protein sequence ID" value="KQJ88609"/>
    <property type="gene ID" value="BRADI_4g19796v3"/>
</dbReference>
<feature type="compositionally biased region" description="Polar residues" evidence="2">
    <location>
        <begin position="259"/>
        <end position="277"/>
    </location>
</feature>
<evidence type="ECO:0000313" key="5">
    <source>
        <dbReference type="EMBL" id="KQJ88609.1"/>
    </source>
</evidence>
<feature type="transmembrane region" description="Helical" evidence="3">
    <location>
        <begin position="65"/>
        <end position="88"/>
    </location>
</feature>
<proteinExistence type="predicted"/>
<dbReference type="InParanoid" id="A0A0Q3PH20"/>
<dbReference type="OrthoDB" id="685425at2759"/>
<accession>A0A0Q3PH20</accession>
<reference evidence="6" key="3">
    <citation type="submission" date="2018-08" db="UniProtKB">
        <authorList>
            <consortium name="EnsemblPlants"/>
        </authorList>
    </citation>
    <scope>IDENTIFICATION</scope>
    <source>
        <strain evidence="6">cv. Bd21</strain>
    </source>
</reference>
<evidence type="ECO:0000313" key="6">
    <source>
        <dbReference type="EnsemblPlants" id="KQJ88609"/>
    </source>
</evidence>
<evidence type="ECO:0000259" key="4">
    <source>
        <dbReference type="Pfam" id="PF04195"/>
    </source>
</evidence>
<keyword evidence="1" id="KW-0175">Coiled coil</keyword>
<organism evidence="5">
    <name type="scientific">Brachypodium distachyon</name>
    <name type="common">Purple false brome</name>
    <name type="synonym">Trachynia distachya</name>
    <dbReference type="NCBI Taxonomy" id="15368"/>
    <lineage>
        <taxon>Eukaryota</taxon>
        <taxon>Viridiplantae</taxon>
        <taxon>Streptophyta</taxon>
        <taxon>Embryophyta</taxon>
        <taxon>Tracheophyta</taxon>
        <taxon>Spermatophyta</taxon>
        <taxon>Magnoliopsida</taxon>
        <taxon>Liliopsida</taxon>
        <taxon>Poales</taxon>
        <taxon>Poaceae</taxon>
        <taxon>BOP clade</taxon>
        <taxon>Pooideae</taxon>
        <taxon>Stipodae</taxon>
        <taxon>Brachypodieae</taxon>
        <taxon>Brachypodium</taxon>
    </lineage>
</organism>
<keyword evidence="3" id="KW-0472">Membrane</keyword>
<evidence type="ECO:0000256" key="1">
    <source>
        <dbReference type="SAM" id="Coils"/>
    </source>
</evidence>
<keyword evidence="3" id="KW-0812">Transmembrane</keyword>